<keyword evidence="7" id="KW-1185">Reference proteome</keyword>
<keyword evidence="3 5" id="KW-0863">Zinc-finger</keyword>
<evidence type="ECO:0000256" key="4">
    <source>
        <dbReference type="ARBA" id="ARBA00022833"/>
    </source>
</evidence>
<feature type="domain" description="C2H2-type" evidence="6">
    <location>
        <begin position="383"/>
        <end position="410"/>
    </location>
</feature>
<dbReference type="RefSeq" id="XP_052753060.1">
    <property type="nucleotide sequence ID" value="XM_052897100.1"/>
</dbReference>
<dbReference type="InterPro" id="IPR022755">
    <property type="entry name" value="Znf_C2H2_jaz"/>
</dbReference>
<dbReference type="Gene3D" id="3.30.160.60">
    <property type="entry name" value="Classic Zinc Finger"/>
    <property type="match status" value="7"/>
</dbReference>
<feature type="domain" description="C2H2-type" evidence="6">
    <location>
        <begin position="411"/>
        <end position="436"/>
    </location>
</feature>
<dbReference type="InterPro" id="IPR013087">
    <property type="entry name" value="Znf_C2H2_type"/>
</dbReference>
<dbReference type="PANTHER" id="PTHR24409:SF295">
    <property type="entry name" value="AZ2-RELATED"/>
    <property type="match status" value="1"/>
</dbReference>
<dbReference type="Pfam" id="PF12171">
    <property type="entry name" value="zf-C2H2_jaz"/>
    <property type="match status" value="1"/>
</dbReference>
<evidence type="ECO:0000313" key="7">
    <source>
        <dbReference type="Proteomes" id="UP001652740"/>
    </source>
</evidence>
<evidence type="ECO:0000256" key="3">
    <source>
        <dbReference type="ARBA" id="ARBA00022771"/>
    </source>
</evidence>
<feature type="domain" description="C2H2-type" evidence="6">
    <location>
        <begin position="318"/>
        <end position="346"/>
    </location>
</feature>
<dbReference type="Proteomes" id="UP001652740">
    <property type="component" value="Unplaced"/>
</dbReference>
<name>A0ABM3MPG1_GALME</name>
<keyword evidence="1" id="KW-0479">Metal-binding</keyword>
<organism evidence="7 8">
    <name type="scientific">Galleria mellonella</name>
    <name type="common">Greater wax moth</name>
    <dbReference type="NCBI Taxonomy" id="7137"/>
    <lineage>
        <taxon>Eukaryota</taxon>
        <taxon>Metazoa</taxon>
        <taxon>Ecdysozoa</taxon>
        <taxon>Arthropoda</taxon>
        <taxon>Hexapoda</taxon>
        <taxon>Insecta</taxon>
        <taxon>Pterygota</taxon>
        <taxon>Neoptera</taxon>
        <taxon>Endopterygota</taxon>
        <taxon>Lepidoptera</taxon>
        <taxon>Glossata</taxon>
        <taxon>Ditrysia</taxon>
        <taxon>Pyraloidea</taxon>
        <taxon>Pyralidae</taxon>
        <taxon>Galleriinae</taxon>
        <taxon>Galleria</taxon>
    </lineage>
</organism>
<evidence type="ECO:0000259" key="6">
    <source>
        <dbReference type="PROSITE" id="PS50157"/>
    </source>
</evidence>
<feature type="domain" description="C2H2-type" evidence="6">
    <location>
        <begin position="444"/>
        <end position="472"/>
    </location>
</feature>
<gene>
    <name evidence="8" type="primary">LOC113511489</name>
</gene>
<sequence length="570" mass="67110">MAESTKTQCCLGCLSRSDEVLLGSYNLQNETLKVVLQMDSICLCHLCKRIAQHTELFIQNVQSNQILLENFPNVMDTAFQIVRSQTQPLVNLSHFPLDIIHLEGIDRDIEESFVTYNYNESKGVEIKMEMKEEESVLLDHLEGEFIDNDTEFQASFLKEEDEDFPLKLELADINLKCLKKTLKKSKVRKKQNTKQELLKRKNIRIKTLYISREQCMEERAKMMKDIKYLNSMYKCENCIKGFNFKGSYDKHMEKHSQSMGEFECDICKQRMPSEEKLLSHKRYHQLRYKCSECGLTRISRLTIKDHYTAYHCYGYYQYNCPHCSKIFKRQVSLRKHISYSHTNKERVSCAYCHKSYVNKEVLKGHMIMRHPKEVAGGEVHKKYVCQECGMAFKAPSHLKNHSIKHSHRRDYYCVECDKSFKSNSSLKQHLKTAAPHINYIELPLPCLHCEKRFAIRRDLERHTNRVHLNIKPFQCDRCDKAYVNGWSLNEHKRMIHEGYKRPLKFPCPMCDKVFDRNQILKGHIRTHTGERPYQCSRCPAQFSQASILGTHVKLIHLKLTRDGRPKVAMK</sequence>
<keyword evidence="4" id="KW-0862">Zinc</keyword>
<feature type="domain" description="C2H2-type" evidence="6">
    <location>
        <begin position="233"/>
        <end position="260"/>
    </location>
</feature>
<dbReference type="Pfam" id="PF00096">
    <property type="entry name" value="zf-C2H2"/>
    <property type="match status" value="3"/>
</dbReference>
<feature type="domain" description="C2H2-type" evidence="6">
    <location>
        <begin position="505"/>
        <end position="532"/>
    </location>
</feature>
<keyword evidence="2" id="KW-0677">Repeat</keyword>
<dbReference type="SUPFAM" id="SSF57667">
    <property type="entry name" value="beta-beta-alpha zinc fingers"/>
    <property type="match status" value="5"/>
</dbReference>
<dbReference type="PANTHER" id="PTHR24409">
    <property type="entry name" value="ZINC FINGER PROTEIN 142"/>
    <property type="match status" value="1"/>
</dbReference>
<evidence type="ECO:0000313" key="8">
    <source>
        <dbReference type="RefSeq" id="XP_052753060.1"/>
    </source>
</evidence>
<reference evidence="8" key="1">
    <citation type="submission" date="2025-08" db="UniProtKB">
        <authorList>
            <consortium name="RefSeq"/>
        </authorList>
    </citation>
    <scope>IDENTIFICATION</scope>
    <source>
        <tissue evidence="8">Whole larvae</tissue>
    </source>
</reference>
<proteinExistence type="predicted"/>
<feature type="domain" description="C2H2-type" evidence="6">
    <location>
        <begin position="533"/>
        <end position="556"/>
    </location>
</feature>
<feature type="domain" description="C2H2-type" evidence="6">
    <location>
        <begin position="262"/>
        <end position="289"/>
    </location>
</feature>
<dbReference type="PROSITE" id="PS50157">
    <property type="entry name" value="ZINC_FINGER_C2H2_2"/>
    <property type="match status" value="9"/>
</dbReference>
<evidence type="ECO:0000256" key="2">
    <source>
        <dbReference type="ARBA" id="ARBA00022737"/>
    </source>
</evidence>
<dbReference type="InterPro" id="IPR036236">
    <property type="entry name" value="Znf_C2H2_sf"/>
</dbReference>
<accession>A0ABM3MPG1</accession>
<evidence type="ECO:0000256" key="1">
    <source>
        <dbReference type="ARBA" id="ARBA00022723"/>
    </source>
</evidence>
<dbReference type="PROSITE" id="PS00028">
    <property type="entry name" value="ZINC_FINGER_C2H2_1"/>
    <property type="match status" value="9"/>
</dbReference>
<dbReference type="GeneID" id="113511489"/>
<protein>
    <submittedName>
        <fullName evidence="8">Zinc finger protein ZFP2-like</fullName>
    </submittedName>
</protein>
<dbReference type="SMART" id="SM00355">
    <property type="entry name" value="ZnF_C2H2"/>
    <property type="match status" value="11"/>
</dbReference>
<feature type="domain" description="C2H2-type" evidence="6">
    <location>
        <begin position="473"/>
        <end position="501"/>
    </location>
</feature>
<evidence type="ECO:0000256" key="5">
    <source>
        <dbReference type="PROSITE-ProRule" id="PRU00042"/>
    </source>
</evidence>